<proteinExistence type="predicted"/>
<dbReference type="PANTHER" id="PTHR35186">
    <property type="entry name" value="ANK_REP_REGION DOMAIN-CONTAINING PROTEIN"/>
    <property type="match status" value="1"/>
</dbReference>
<keyword evidence="3" id="KW-0812">Transmembrane</keyword>
<reference evidence="3" key="1">
    <citation type="submission" date="2023-01" db="EMBL/GenBank/DDBJ databases">
        <title>The growth and conidiation of Purpureocillium lavendulum are regulated by nitrogen source and histone H3K14 acetylation.</title>
        <authorList>
            <person name="Tang P."/>
            <person name="Han J."/>
            <person name="Zhang C."/>
            <person name="Tang P."/>
            <person name="Qi F."/>
            <person name="Zhang K."/>
            <person name="Liang L."/>
        </authorList>
    </citation>
    <scope>NUCLEOTIDE SEQUENCE</scope>
    <source>
        <strain evidence="3">YMF1.00683</strain>
    </source>
</reference>
<protein>
    <submittedName>
        <fullName evidence="3">Cleft lip and palate transmembrane protein 1</fullName>
    </submittedName>
</protein>
<sequence length="568" mass="64058">MDEQDSQGLLKSWLGYFARKPPDRPVKPASLRSRQREAWLRADAYLQHDSDDFGDDPGSIATTLRAFEDYIQPDSNGELDPQSLQHDVPYPKLQRMRRMIEPSNRDPNNDLGTTIRVSKRRLESDTVIQQLSNLDREAKKRKVLPREEPSAGDSLEDPDADFAVLMRRHLLSLDNALRKNWICVCQNCSGLSVRLSLPPQNKADTSFEMFFGVRSVLATTLQEARITVKDAHDNRMRKDGIFQRLRPQPKSFGGDQMSRTVSLSALFQRQQELRGGPSVLPLKGKRILAVTLASALLPFLETPWLQPDFNHSRIQFFAPMQDGELPDIVKPFLAMEHIPMISASKSHAGASPDSSKHMIHPNTSVLALGILLCELHYCTPIELMQKDSNGPRNVNTDYYTSLDMLKTLEVDAGVDYYLATKACLQWEYYPPGQHADFESLSVQRRFYQNVVKRLEAEIFKSWGLRMESLGSLDSRENGLCWGSIGRDLVRQLTGKAESSESNDVARRVPHRSMSDSAPVGYTTLNSDEKLQMPAQPSQGSQLHGKLGDPTAKSLYFFDASYQTGSDQE</sequence>
<dbReference type="Pfam" id="PF24476">
    <property type="entry name" value="DUF7580"/>
    <property type="match status" value="1"/>
</dbReference>
<dbReference type="PANTHER" id="PTHR35186:SF4">
    <property type="entry name" value="PRION-INHIBITION AND PROPAGATION HELO DOMAIN-CONTAINING PROTEIN"/>
    <property type="match status" value="1"/>
</dbReference>
<evidence type="ECO:0000256" key="1">
    <source>
        <dbReference type="SAM" id="MobiDB-lite"/>
    </source>
</evidence>
<feature type="domain" description="DUF7580" evidence="2">
    <location>
        <begin position="238"/>
        <end position="458"/>
    </location>
</feature>
<accession>A0AB34FG08</accession>
<dbReference type="EMBL" id="JAQHRD010000008">
    <property type="protein sequence ID" value="KAJ6438388.1"/>
    <property type="molecule type" value="Genomic_DNA"/>
</dbReference>
<evidence type="ECO:0000313" key="3">
    <source>
        <dbReference type="EMBL" id="KAJ6438388.1"/>
    </source>
</evidence>
<evidence type="ECO:0000313" key="4">
    <source>
        <dbReference type="Proteomes" id="UP001163105"/>
    </source>
</evidence>
<dbReference type="AlphaFoldDB" id="A0AB34FG08"/>
<feature type="region of interest" description="Disordered" evidence="1">
    <location>
        <begin position="493"/>
        <end position="547"/>
    </location>
</feature>
<organism evidence="3 4">
    <name type="scientific">Purpureocillium lavendulum</name>
    <dbReference type="NCBI Taxonomy" id="1247861"/>
    <lineage>
        <taxon>Eukaryota</taxon>
        <taxon>Fungi</taxon>
        <taxon>Dikarya</taxon>
        <taxon>Ascomycota</taxon>
        <taxon>Pezizomycotina</taxon>
        <taxon>Sordariomycetes</taxon>
        <taxon>Hypocreomycetidae</taxon>
        <taxon>Hypocreales</taxon>
        <taxon>Ophiocordycipitaceae</taxon>
        <taxon>Purpureocillium</taxon>
    </lineage>
</organism>
<keyword evidence="3" id="KW-0472">Membrane</keyword>
<comment type="caution">
    <text evidence="3">The sequence shown here is derived from an EMBL/GenBank/DDBJ whole genome shotgun (WGS) entry which is preliminary data.</text>
</comment>
<dbReference type="InterPro" id="IPR056002">
    <property type="entry name" value="DUF7580"/>
</dbReference>
<feature type="compositionally biased region" description="Basic and acidic residues" evidence="1">
    <location>
        <begin position="138"/>
        <end position="149"/>
    </location>
</feature>
<name>A0AB34FG08_9HYPO</name>
<dbReference type="Proteomes" id="UP001163105">
    <property type="component" value="Unassembled WGS sequence"/>
</dbReference>
<gene>
    <name evidence="3" type="ORF">O9K51_08980</name>
</gene>
<feature type="region of interest" description="Disordered" evidence="1">
    <location>
        <begin position="138"/>
        <end position="157"/>
    </location>
</feature>
<keyword evidence="4" id="KW-1185">Reference proteome</keyword>
<evidence type="ECO:0000259" key="2">
    <source>
        <dbReference type="Pfam" id="PF24476"/>
    </source>
</evidence>